<evidence type="ECO:0000259" key="6">
    <source>
        <dbReference type="PROSITE" id="PS50237"/>
    </source>
</evidence>
<dbReference type="InterPro" id="IPR035983">
    <property type="entry name" value="Hect_E3_ubiquitin_ligase"/>
</dbReference>
<proteinExistence type="predicted"/>
<protein>
    <recommendedName>
        <fullName evidence="2">HECT-type E3 ubiquitin transferase</fullName>
        <ecNumber evidence="2">2.3.2.26</ecNumber>
    </recommendedName>
</protein>
<keyword evidence="3" id="KW-0808">Transferase</keyword>
<keyword evidence="8" id="KW-1185">Reference proteome</keyword>
<dbReference type="Gene3D" id="3.90.1750.10">
    <property type="entry name" value="Hect, E3 ligase catalytic domains"/>
    <property type="match status" value="1"/>
</dbReference>
<dbReference type="EMBL" id="JAIWYP010000014">
    <property type="protein sequence ID" value="KAH3713554.1"/>
    <property type="molecule type" value="Genomic_DNA"/>
</dbReference>
<dbReference type="GO" id="GO:0000209">
    <property type="term" value="P:protein polyubiquitination"/>
    <property type="evidence" value="ECO:0007669"/>
    <property type="project" value="InterPro"/>
</dbReference>
<evidence type="ECO:0000256" key="2">
    <source>
        <dbReference type="ARBA" id="ARBA00012485"/>
    </source>
</evidence>
<dbReference type="InterPro" id="IPR000569">
    <property type="entry name" value="HECT_dom"/>
</dbReference>
<evidence type="ECO:0000256" key="5">
    <source>
        <dbReference type="PROSITE-ProRule" id="PRU00104"/>
    </source>
</evidence>
<reference evidence="7" key="2">
    <citation type="submission" date="2020-11" db="EMBL/GenBank/DDBJ databases">
        <authorList>
            <person name="McCartney M.A."/>
            <person name="Auch B."/>
            <person name="Kono T."/>
            <person name="Mallez S."/>
            <person name="Becker A."/>
            <person name="Gohl D.M."/>
            <person name="Silverstein K.A.T."/>
            <person name="Koren S."/>
            <person name="Bechman K.B."/>
            <person name="Herman A."/>
            <person name="Abrahante J.E."/>
            <person name="Garbe J."/>
        </authorList>
    </citation>
    <scope>NUCLEOTIDE SEQUENCE</scope>
    <source>
        <strain evidence="7">Duluth1</strain>
        <tissue evidence="7">Whole animal</tissue>
    </source>
</reference>
<evidence type="ECO:0000256" key="1">
    <source>
        <dbReference type="ARBA" id="ARBA00000885"/>
    </source>
</evidence>
<dbReference type="Proteomes" id="UP000828390">
    <property type="component" value="Unassembled WGS sequence"/>
</dbReference>
<dbReference type="GO" id="GO:0061630">
    <property type="term" value="F:ubiquitin protein ligase activity"/>
    <property type="evidence" value="ECO:0007669"/>
    <property type="project" value="UniProtKB-EC"/>
</dbReference>
<gene>
    <name evidence="7" type="ORF">DPMN_073346</name>
</gene>
<evidence type="ECO:0000256" key="4">
    <source>
        <dbReference type="ARBA" id="ARBA00022786"/>
    </source>
</evidence>
<dbReference type="InterPro" id="IPR044611">
    <property type="entry name" value="E3A/B/C-like"/>
</dbReference>
<keyword evidence="4 5" id="KW-0833">Ubl conjugation pathway</keyword>
<accession>A0A9D4BZ07</accession>
<reference evidence="7" key="1">
    <citation type="journal article" date="2019" name="bioRxiv">
        <title>The Genome of the Zebra Mussel, Dreissena polymorpha: A Resource for Invasive Species Research.</title>
        <authorList>
            <person name="McCartney M.A."/>
            <person name="Auch B."/>
            <person name="Kono T."/>
            <person name="Mallez S."/>
            <person name="Zhang Y."/>
            <person name="Obille A."/>
            <person name="Becker A."/>
            <person name="Abrahante J.E."/>
            <person name="Garbe J."/>
            <person name="Badalamenti J.P."/>
            <person name="Herman A."/>
            <person name="Mangelson H."/>
            <person name="Liachko I."/>
            <person name="Sullivan S."/>
            <person name="Sone E.D."/>
            <person name="Koren S."/>
            <person name="Silverstein K.A.T."/>
            <person name="Beckman K.B."/>
            <person name="Gohl D.M."/>
        </authorList>
    </citation>
    <scope>NUCLEOTIDE SEQUENCE</scope>
    <source>
        <strain evidence="7">Duluth1</strain>
        <tissue evidence="7">Whole animal</tissue>
    </source>
</reference>
<evidence type="ECO:0000313" key="7">
    <source>
        <dbReference type="EMBL" id="KAH3713554.1"/>
    </source>
</evidence>
<dbReference type="PROSITE" id="PS50237">
    <property type="entry name" value="HECT"/>
    <property type="match status" value="1"/>
</dbReference>
<dbReference type="SUPFAM" id="SSF56204">
    <property type="entry name" value="Hect, E3 ligase catalytic domain"/>
    <property type="match status" value="1"/>
</dbReference>
<dbReference type="PANTHER" id="PTHR45700">
    <property type="entry name" value="UBIQUITIN-PROTEIN LIGASE E3C"/>
    <property type="match status" value="1"/>
</dbReference>
<comment type="caution">
    <text evidence="7">The sequence shown here is derived from an EMBL/GenBank/DDBJ whole genome shotgun (WGS) entry which is preliminary data.</text>
</comment>
<dbReference type="PANTHER" id="PTHR45700:SF8">
    <property type="entry name" value="HECT-TYPE E3 UBIQUITIN TRANSFERASE"/>
    <property type="match status" value="1"/>
</dbReference>
<name>A0A9D4BZ07_DREPO</name>
<comment type="caution">
    <text evidence="5">Lacks conserved residue(s) required for the propagation of feature annotation.</text>
</comment>
<feature type="domain" description="HECT" evidence="6">
    <location>
        <begin position="1"/>
        <end position="52"/>
    </location>
</feature>
<comment type="catalytic activity">
    <reaction evidence="1">
        <text>S-ubiquitinyl-[E2 ubiquitin-conjugating enzyme]-L-cysteine + [acceptor protein]-L-lysine = [E2 ubiquitin-conjugating enzyme]-L-cysteine + N(6)-ubiquitinyl-[acceptor protein]-L-lysine.</text>
        <dbReference type="EC" id="2.3.2.26"/>
    </reaction>
</comment>
<dbReference type="AlphaFoldDB" id="A0A9D4BZ07"/>
<organism evidence="7 8">
    <name type="scientific">Dreissena polymorpha</name>
    <name type="common">Zebra mussel</name>
    <name type="synonym">Mytilus polymorpha</name>
    <dbReference type="NCBI Taxonomy" id="45954"/>
    <lineage>
        <taxon>Eukaryota</taxon>
        <taxon>Metazoa</taxon>
        <taxon>Spiralia</taxon>
        <taxon>Lophotrochozoa</taxon>
        <taxon>Mollusca</taxon>
        <taxon>Bivalvia</taxon>
        <taxon>Autobranchia</taxon>
        <taxon>Heteroconchia</taxon>
        <taxon>Euheterodonta</taxon>
        <taxon>Imparidentia</taxon>
        <taxon>Neoheterodontei</taxon>
        <taxon>Myida</taxon>
        <taxon>Dreissenoidea</taxon>
        <taxon>Dreissenidae</taxon>
        <taxon>Dreissena</taxon>
    </lineage>
</organism>
<sequence length="52" mass="6013">MYADFILNKSIERQFRAFRRGFAMVTNESPLRTLFRPDEVELLICGSEVGTS</sequence>
<evidence type="ECO:0000256" key="3">
    <source>
        <dbReference type="ARBA" id="ARBA00022679"/>
    </source>
</evidence>
<dbReference type="EC" id="2.3.2.26" evidence="2"/>
<dbReference type="Pfam" id="PF00632">
    <property type="entry name" value="HECT"/>
    <property type="match status" value="1"/>
</dbReference>
<evidence type="ECO:0000313" key="8">
    <source>
        <dbReference type="Proteomes" id="UP000828390"/>
    </source>
</evidence>